<dbReference type="Proteomes" id="UP001293254">
    <property type="component" value="Unassembled WGS sequence"/>
</dbReference>
<feature type="compositionally biased region" description="Basic and acidic residues" evidence="1">
    <location>
        <begin position="284"/>
        <end position="295"/>
    </location>
</feature>
<dbReference type="AlphaFoldDB" id="A0AAE2CIP1"/>
<dbReference type="EMBL" id="JACGWO010000007">
    <property type="protein sequence ID" value="KAK4423587.1"/>
    <property type="molecule type" value="Genomic_DNA"/>
</dbReference>
<reference evidence="2" key="1">
    <citation type="submission" date="2020-06" db="EMBL/GenBank/DDBJ databases">
        <authorList>
            <person name="Li T."/>
            <person name="Hu X."/>
            <person name="Zhang T."/>
            <person name="Song X."/>
            <person name="Zhang H."/>
            <person name="Dai N."/>
            <person name="Sheng W."/>
            <person name="Hou X."/>
            <person name="Wei L."/>
        </authorList>
    </citation>
    <scope>NUCLEOTIDE SEQUENCE</scope>
    <source>
        <strain evidence="2">3651</strain>
        <tissue evidence="2">Leaf</tissue>
    </source>
</reference>
<evidence type="ECO:0000313" key="3">
    <source>
        <dbReference type="Proteomes" id="UP001293254"/>
    </source>
</evidence>
<organism evidence="2 3">
    <name type="scientific">Sesamum alatum</name>
    <dbReference type="NCBI Taxonomy" id="300844"/>
    <lineage>
        <taxon>Eukaryota</taxon>
        <taxon>Viridiplantae</taxon>
        <taxon>Streptophyta</taxon>
        <taxon>Embryophyta</taxon>
        <taxon>Tracheophyta</taxon>
        <taxon>Spermatophyta</taxon>
        <taxon>Magnoliopsida</taxon>
        <taxon>eudicotyledons</taxon>
        <taxon>Gunneridae</taxon>
        <taxon>Pentapetalae</taxon>
        <taxon>asterids</taxon>
        <taxon>lamiids</taxon>
        <taxon>Lamiales</taxon>
        <taxon>Pedaliaceae</taxon>
        <taxon>Sesamum</taxon>
    </lineage>
</organism>
<sequence>MLAESLRPPNIKATAALAFRWPPPKRPARPGARLHGPTVVEFLREVCPEELKDCVDFDSSRPRDVGSSRNFNRFGQFSLPGSATSLENKNEVLKEIASDNNIDLPMRKLYQTVEWKIRIQAWRQQSQSISPSRISNQGENKSMLLQPDEIEGVRCLCSGKPLEQLWNVRGLKSTDPDDPNSPSIRLRHVSATIRPIKAGLQTHEEDPVEDEQMKLKFKGDKNGILNSRDHFLLQSSDSSDDDVKGVSVSSDEEGQSKKGGAVFDGSDGEDEQEMRVPGTYDLDAGEKNDALEGRSRAQVGVKMKTGPGIPLHNLLAGEENSQIIEPLNINRKRSL</sequence>
<feature type="region of interest" description="Disordered" evidence="1">
    <location>
        <begin position="170"/>
        <end position="189"/>
    </location>
</feature>
<protein>
    <submittedName>
        <fullName evidence="2">Uncharacterized protein</fullName>
    </submittedName>
</protein>
<comment type="caution">
    <text evidence="2">The sequence shown here is derived from an EMBL/GenBank/DDBJ whole genome shotgun (WGS) entry which is preliminary data.</text>
</comment>
<name>A0AAE2CIP1_9LAMI</name>
<feature type="region of interest" description="Disordered" evidence="1">
    <location>
        <begin position="232"/>
        <end position="308"/>
    </location>
</feature>
<gene>
    <name evidence="2" type="ORF">Salat_1941500</name>
</gene>
<evidence type="ECO:0000256" key="1">
    <source>
        <dbReference type="SAM" id="MobiDB-lite"/>
    </source>
</evidence>
<accession>A0AAE2CIP1</accession>
<evidence type="ECO:0000313" key="2">
    <source>
        <dbReference type="EMBL" id="KAK4423587.1"/>
    </source>
</evidence>
<proteinExistence type="predicted"/>
<reference evidence="2" key="2">
    <citation type="journal article" date="2024" name="Plant">
        <title>Genomic evolution and insights into agronomic trait innovations of Sesamum species.</title>
        <authorList>
            <person name="Miao H."/>
            <person name="Wang L."/>
            <person name="Qu L."/>
            <person name="Liu H."/>
            <person name="Sun Y."/>
            <person name="Le M."/>
            <person name="Wang Q."/>
            <person name="Wei S."/>
            <person name="Zheng Y."/>
            <person name="Lin W."/>
            <person name="Duan Y."/>
            <person name="Cao H."/>
            <person name="Xiong S."/>
            <person name="Wang X."/>
            <person name="Wei L."/>
            <person name="Li C."/>
            <person name="Ma Q."/>
            <person name="Ju M."/>
            <person name="Zhao R."/>
            <person name="Li G."/>
            <person name="Mu C."/>
            <person name="Tian Q."/>
            <person name="Mei H."/>
            <person name="Zhang T."/>
            <person name="Gao T."/>
            <person name="Zhang H."/>
        </authorList>
    </citation>
    <scope>NUCLEOTIDE SEQUENCE</scope>
    <source>
        <strain evidence="2">3651</strain>
    </source>
</reference>
<keyword evidence="3" id="KW-1185">Reference proteome</keyword>